<protein>
    <submittedName>
        <fullName evidence="1">Bacillithiol system redox-active protein YtxJ</fullName>
    </submittedName>
</protein>
<dbReference type="EMBL" id="PISD01000066">
    <property type="protein sequence ID" value="PKG26486.1"/>
    <property type="molecule type" value="Genomic_DNA"/>
</dbReference>
<dbReference type="Pfam" id="PF11009">
    <property type="entry name" value="BrxC"/>
    <property type="match status" value="1"/>
</dbReference>
<dbReference type="NCBIfam" id="TIGR04019">
    <property type="entry name" value="B_thiol_YtxJ"/>
    <property type="match status" value="1"/>
</dbReference>
<keyword evidence="2" id="KW-1185">Reference proteome</keyword>
<accession>A0A2N0ZAD9</accession>
<dbReference type="AlphaFoldDB" id="A0A2N0ZAD9"/>
<dbReference type="SUPFAM" id="SSF52833">
    <property type="entry name" value="Thioredoxin-like"/>
    <property type="match status" value="1"/>
</dbReference>
<comment type="caution">
    <text evidence="1">The sequence shown here is derived from an EMBL/GenBank/DDBJ whole genome shotgun (WGS) entry which is preliminary data.</text>
</comment>
<dbReference type="InterPro" id="IPR036249">
    <property type="entry name" value="Thioredoxin-like_sf"/>
</dbReference>
<dbReference type="Proteomes" id="UP000233343">
    <property type="component" value="Unassembled WGS sequence"/>
</dbReference>
<proteinExistence type="predicted"/>
<evidence type="ECO:0000313" key="2">
    <source>
        <dbReference type="Proteomes" id="UP000233343"/>
    </source>
</evidence>
<organism evidence="1 2">
    <name type="scientific">Cytobacillus horneckiae</name>
    <dbReference type="NCBI Taxonomy" id="549687"/>
    <lineage>
        <taxon>Bacteria</taxon>
        <taxon>Bacillati</taxon>
        <taxon>Bacillota</taxon>
        <taxon>Bacilli</taxon>
        <taxon>Bacillales</taxon>
        <taxon>Bacillaceae</taxon>
        <taxon>Cytobacillus</taxon>
    </lineage>
</organism>
<sequence length="109" mass="12720">MERLTNHEEFEKALAENDQMLLLKHSNTCPISADAYEQYEKYTSENNSVKSYYLIVQEDRPLSNEIAETYEIKHESPQAFFFNNKQVAWHTSHRKITYDTLAAAVSEGK</sequence>
<reference evidence="1 2" key="1">
    <citation type="journal article" date="2010" name="Int. J. Syst. Evol. Microbiol.">
        <title>Bacillus horneckiae sp. nov., isolated from a spacecraft-assembly clean room.</title>
        <authorList>
            <person name="Vaishampayan P."/>
            <person name="Probst A."/>
            <person name="Krishnamurthi S."/>
            <person name="Ghosh S."/>
            <person name="Osman S."/>
            <person name="McDowall A."/>
            <person name="Ruckmani A."/>
            <person name="Mayilraj S."/>
            <person name="Venkateswaran K."/>
        </authorList>
    </citation>
    <scope>NUCLEOTIDE SEQUENCE [LARGE SCALE GENOMIC DNA]</scope>
    <source>
        <strain evidence="2">1PO1SC</strain>
    </source>
</reference>
<dbReference type="InterPro" id="IPR022551">
    <property type="entry name" value="BrxC"/>
</dbReference>
<gene>
    <name evidence="1" type="primary">ytxJ</name>
    <name evidence="1" type="ORF">CWS20_23790</name>
</gene>
<evidence type="ECO:0000313" key="1">
    <source>
        <dbReference type="EMBL" id="PKG26486.1"/>
    </source>
</evidence>
<dbReference type="Gene3D" id="3.40.30.10">
    <property type="entry name" value="Glutaredoxin"/>
    <property type="match status" value="1"/>
</dbReference>
<name>A0A2N0ZAD9_9BACI</name>
<dbReference type="RefSeq" id="WP_066191183.1">
    <property type="nucleotide sequence ID" value="NZ_JAFDQP010000014.1"/>
</dbReference>